<comment type="caution">
    <text evidence="2">The sequence shown here is derived from an EMBL/GenBank/DDBJ whole genome shotgun (WGS) entry which is preliminary data.</text>
</comment>
<accession>A0ABR0EDD5</accession>
<reference evidence="2 3" key="1">
    <citation type="journal article" date="2023" name="G3 (Bethesda)">
        <title>A chromosome-level genome assembly of Zasmidium syzygii isolated from banana leaves.</title>
        <authorList>
            <person name="van Westerhoven A.C."/>
            <person name="Mehrabi R."/>
            <person name="Talebi R."/>
            <person name="Steentjes M.B.F."/>
            <person name="Corcolon B."/>
            <person name="Chong P.A."/>
            <person name="Kema G.H.J."/>
            <person name="Seidl M.F."/>
        </authorList>
    </citation>
    <scope>NUCLEOTIDE SEQUENCE [LARGE SCALE GENOMIC DNA]</scope>
    <source>
        <strain evidence="2 3">P124</strain>
    </source>
</reference>
<feature type="signal peptide" evidence="1">
    <location>
        <begin position="1"/>
        <end position="25"/>
    </location>
</feature>
<keyword evidence="1" id="KW-0732">Signal</keyword>
<sequence length="189" mass="21132">MPSRLTIFAVITVILAILLSPQIASFGTTDACIVAAPPDFVKQKALDYDFIHPLQTTSTGTGTLDAVRLTRNGHYLSAILASPDEYVELTPPSRKDPIRKAKVVSNDHWKFVYREDFKYGQRVVHWISVRPSGKSHTVLEYDRRWKGSLVVLGVRLMGWGREGIVVEASENGLEGLRREINAAWEERGG</sequence>
<evidence type="ECO:0000313" key="2">
    <source>
        <dbReference type="EMBL" id="KAK4499088.1"/>
    </source>
</evidence>
<keyword evidence="3" id="KW-1185">Reference proteome</keyword>
<evidence type="ECO:0000313" key="3">
    <source>
        <dbReference type="Proteomes" id="UP001305779"/>
    </source>
</evidence>
<organism evidence="2 3">
    <name type="scientific">Zasmidium cellare</name>
    <name type="common">Wine cellar mold</name>
    <name type="synonym">Racodium cellare</name>
    <dbReference type="NCBI Taxonomy" id="395010"/>
    <lineage>
        <taxon>Eukaryota</taxon>
        <taxon>Fungi</taxon>
        <taxon>Dikarya</taxon>
        <taxon>Ascomycota</taxon>
        <taxon>Pezizomycotina</taxon>
        <taxon>Dothideomycetes</taxon>
        <taxon>Dothideomycetidae</taxon>
        <taxon>Mycosphaerellales</taxon>
        <taxon>Mycosphaerellaceae</taxon>
        <taxon>Zasmidium</taxon>
    </lineage>
</organism>
<feature type="chain" id="PRO_5046105038" evidence="1">
    <location>
        <begin position="26"/>
        <end position="189"/>
    </location>
</feature>
<protein>
    <submittedName>
        <fullName evidence="2">Uncharacterized protein</fullName>
    </submittedName>
</protein>
<dbReference type="EMBL" id="JAXOVC010000007">
    <property type="protein sequence ID" value="KAK4499088.1"/>
    <property type="molecule type" value="Genomic_DNA"/>
</dbReference>
<name>A0ABR0EDD5_ZASCE</name>
<dbReference type="Proteomes" id="UP001305779">
    <property type="component" value="Unassembled WGS sequence"/>
</dbReference>
<evidence type="ECO:0000256" key="1">
    <source>
        <dbReference type="SAM" id="SignalP"/>
    </source>
</evidence>
<gene>
    <name evidence="2" type="ORF">PRZ48_009600</name>
</gene>
<proteinExistence type="predicted"/>